<dbReference type="InterPro" id="IPR001640">
    <property type="entry name" value="Lgt"/>
</dbReference>
<keyword evidence="4 7" id="KW-1133">Transmembrane helix</keyword>
<evidence type="ECO:0000256" key="2">
    <source>
        <dbReference type="ARBA" id="ARBA00022679"/>
    </source>
</evidence>
<feature type="transmembrane region" description="Helical" evidence="7">
    <location>
        <begin position="235"/>
        <end position="253"/>
    </location>
</feature>
<feature type="compositionally biased region" description="Acidic residues" evidence="6">
    <location>
        <begin position="271"/>
        <end position="293"/>
    </location>
</feature>
<feature type="transmembrane region" description="Helical" evidence="7">
    <location>
        <begin position="17"/>
        <end position="37"/>
    </location>
</feature>
<gene>
    <name evidence="8" type="ORF">UFOPK3992_00976</name>
</gene>
<feature type="transmembrane region" description="Helical" evidence="7">
    <location>
        <begin position="57"/>
        <end position="75"/>
    </location>
</feature>
<keyword evidence="5 7" id="KW-0472">Membrane</keyword>
<dbReference type="HAMAP" id="MF_01147">
    <property type="entry name" value="Lgt"/>
    <property type="match status" value="1"/>
</dbReference>
<reference evidence="8" key="1">
    <citation type="submission" date="2020-05" db="EMBL/GenBank/DDBJ databases">
        <authorList>
            <person name="Chiriac C."/>
            <person name="Salcher M."/>
            <person name="Ghai R."/>
            <person name="Kavagutti S V."/>
        </authorList>
    </citation>
    <scope>NUCLEOTIDE SEQUENCE</scope>
</reference>
<keyword evidence="1" id="KW-1003">Cell membrane</keyword>
<dbReference type="GO" id="GO:0008961">
    <property type="term" value="F:phosphatidylglycerol-prolipoprotein diacylglyceryl transferase activity"/>
    <property type="evidence" value="ECO:0007669"/>
    <property type="project" value="InterPro"/>
</dbReference>
<evidence type="ECO:0000256" key="3">
    <source>
        <dbReference type="ARBA" id="ARBA00022692"/>
    </source>
</evidence>
<dbReference type="PANTHER" id="PTHR30589:SF0">
    <property type="entry name" value="PHOSPHATIDYLGLYCEROL--PROLIPOPROTEIN DIACYLGLYCERYL TRANSFERASE"/>
    <property type="match status" value="1"/>
</dbReference>
<evidence type="ECO:0000256" key="7">
    <source>
        <dbReference type="SAM" id="Phobius"/>
    </source>
</evidence>
<dbReference type="Pfam" id="PF01790">
    <property type="entry name" value="LGT"/>
    <property type="match status" value="1"/>
</dbReference>
<feature type="transmembrane region" description="Helical" evidence="7">
    <location>
        <begin position="120"/>
        <end position="143"/>
    </location>
</feature>
<feature type="transmembrane region" description="Helical" evidence="7">
    <location>
        <begin position="87"/>
        <end position="108"/>
    </location>
</feature>
<evidence type="ECO:0000256" key="1">
    <source>
        <dbReference type="ARBA" id="ARBA00022475"/>
    </source>
</evidence>
<evidence type="ECO:0000256" key="5">
    <source>
        <dbReference type="ARBA" id="ARBA00023136"/>
    </source>
</evidence>
<accession>A0A6J7PMT2</accession>
<feature type="transmembrane region" description="Helical" evidence="7">
    <location>
        <begin position="202"/>
        <end position="220"/>
    </location>
</feature>
<evidence type="ECO:0000256" key="6">
    <source>
        <dbReference type="SAM" id="MobiDB-lite"/>
    </source>
</evidence>
<dbReference type="PANTHER" id="PTHR30589">
    <property type="entry name" value="PROLIPOPROTEIN DIACYLGLYCERYL TRANSFERASE"/>
    <property type="match status" value="1"/>
</dbReference>
<keyword evidence="2" id="KW-0808">Transferase</keyword>
<dbReference type="AlphaFoldDB" id="A0A6J7PMT2"/>
<feature type="compositionally biased region" description="Basic and acidic residues" evidence="6">
    <location>
        <begin position="294"/>
        <end position="304"/>
    </location>
</feature>
<dbReference type="EMBL" id="CAFBOZ010000126">
    <property type="protein sequence ID" value="CAB5005775.1"/>
    <property type="molecule type" value="Genomic_DNA"/>
</dbReference>
<evidence type="ECO:0000256" key="4">
    <source>
        <dbReference type="ARBA" id="ARBA00022989"/>
    </source>
</evidence>
<sequence>MPGIPYYAFPSIDIGPLSIKTFGLFVALGIVVGIMVASRRNERFGISRSETERVGMILVGVGLVGARVAWVATHWDELASPLEAFAVWKGGLQFTGGFIAAIILAPLLTRRWPPGQRWQLLDGACIGLAIGQAIGRLGCVAVGEHLGGPTDFFLGMHYLGGTTIEGPLTVGVTYHNTAIYEILWLLPIIGLMLWLDRRNARAGMIAAVFAMGYGLCRFGTDFLRTYDERVFGLTGAQYGSILLFVFGIGLLIVTRRAAAKLALEVPAVVESGDDDAADGDPADDGDADASSDEDSVKNGDDVADKPAATTREGN</sequence>
<feature type="region of interest" description="Disordered" evidence="6">
    <location>
        <begin position="271"/>
        <end position="314"/>
    </location>
</feature>
<proteinExistence type="inferred from homology"/>
<evidence type="ECO:0000313" key="8">
    <source>
        <dbReference type="EMBL" id="CAB5005775.1"/>
    </source>
</evidence>
<dbReference type="GO" id="GO:0005886">
    <property type="term" value="C:plasma membrane"/>
    <property type="evidence" value="ECO:0007669"/>
    <property type="project" value="InterPro"/>
</dbReference>
<keyword evidence="3 7" id="KW-0812">Transmembrane</keyword>
<feature type="transmembrane region" description="Helical" evidence="7">
    <location>
        <begin position="177"/>
        <end position="195"/>
    </location>
</feature>
<organism evidence="8">
    <name type="scientific">freshwater metagenome</name>
    <dbReference type="NCBI Taxonomy" id="449393"/>
    <lineage>
        <taxon>unclassified sequences</taxon>
        <taxon>metagenomes</taxon>
        <taxon>ecological metagenomes</taxon>
    </lineage>
</organism>
<dbReference type="GO" id="GO:0042158">
    <property type="term" value="P:lipoprotein biosynthetic process"/>
    <property type="evidence" value="ECO:0007669"/>
    <property type="project" value="InterPro"/>
</dbReference>
<protein>
    <submittedName>
        <fullName evidence="8">Unannotated protein</fullName>
    </submittedName>
</protein>
<name>A0A6J7PMT2_9ZZZZ</name>